<comment type="caution">
    <text evidence="1">The sequence shown here is derived from an EMBL/GenBank/DDBJ whole genome shotgun (WGS) entry which is preliminary data.</text>
</comment>
<dbReference type="AlphaFoldDB" id="A0A0V0ZAL4"/>
<protein>
    <submittedName>
        <fullName evidence="1">Uncharacterized protein</fullName>
    </submittedName>
</protein>
<evidence type="ECO:0000313" key="2">
    <source>
        <dbReference type="Proteomes" id="UP000054783"/>
    </source>
</evidence>
<sequence length="67" mass="7697">MYKGRKLNYYKLLAFQFERQYQSVEIVCPGVKLCLLKAVQADAVLNDCTPTADHICQRVAFEANKNK</sequence>
<name>A0A0V0ZAL4_9BILA</name>
<gene>
    <name evidence="1" type="ORF">T12_14467</name>
</gene>
<evidence type="ECO:0000313" key="1">
    <source>
        <dbReference type="EMBL" id="KRY09524.1"/>
    </source>
</evidence>
<accession>A0A0V0ZAL4</accession>
<organism evidence="1 2">
    <name type="scientific">Trichinella patagoniensis</name>
    <dbReference type="NCBI Taxonomy" id="990121"/>
    <lineage>
        <taxon>Eukaryota</taxon>
        <taxon>Metazoa</taxon>
        <taxon>Ecdysozoa</taxon>
        <taxon>Nematoda</taxon>
        <taxon>Enoplea</taxon>
        <taxon>Dorylaimia</taxon>
        <taxon>Trichinellida</taxon>
        <taxon>Trichinellidae</taxon>
        <taxon>Trichinella</taxon>
    </lineage>
</organism>
<dbReference type="EMBL" id="JYDQ01000270">
    <property type="protein sequence ID" value="KRY09524.1"/>
    <property type="molecule type" value="Genomic_DNA"/>
</dbReference>
<keyword evidence="2" id="KW-1185">Reference proteome</keyword>
<reference evidence="1 2" key="1">
    <citation type="submission" date="2015-01" db="EMBL/GenBank/DDBJ databases">
        <title>Evolution of Trichinella species and genotypes.</title>
        <authorList>
            <person name="Korhonen P.K."/>
            <person name="Edoardo P."/>
            <person name="Giuseppe L.R."/>
            <person name="Gasser R.B."/>
        </authorList>
    </citation>
    <scope>NUCLEOTIDE SEQUENCE [LARGE SCALE GENOMIC DNA]</scope>
    <source>
        <strain evidence="1">ISS2496</strain>
    </source>
</reference>
<dbReference type="Proteomes" id="UP000054783">
    <property type="component" value="Unassembled WGS sequence"/>
</dbReference>
<proteinExistence type="predicted"/>